<dbReference type="Gene3D" id="3.40.50.410">
    <property type="entry name" value="von Willebrand factor, type A domain"/>
    <property type="match status" value="1"/>
</dbReference>
<evidence type="ECO:0008006" key="3">
    <source>
        <dbReference type="Google" id="ProtNLM"/>
    </source>
</evidence>
<comment type="caution">
    <text evidence="1">The sequence shown here is derived from an EMBL/GenBank/DDBJ whole genome shotgun (WGS) entry which is preliminary data.</text>
</comment>
<protein>
    <recommendedName>
        <fullName evidence="3">VWFA domain-containing protein</fullName>
    </recommendedName>
</protein>
<gene>
    <name evidence="1" type="primary">Acey_s0007.g3454</name>
    <name evidence="1" type="ORF">Y032_0007g3454</name>
</gene>
<evidence type="ECO:0000313" key="2">
    <source>
        <dbReference type="Proteomes" id="UP000024635"/>
    </source>
</evidence>
<dbReference type="SUPFAM" id="SSF53300">
    <property type="entry name" value="vWA-like"/>
    <property type="match status" value="1"/>
</dbReference>
<dbReference type="AlphaFoldDB" id="A0A016VPY9"/>
<keyword evidence="2" id="KW-1185">Reference proteome</keyword>
<accession>A0A016VPY9</accession>
<name>A0A016VPY9_9BILA</name>
<organism evidence="1 2">
    <name type="scientific">Ancylostoma ceylanicum</name>
    <dbReference type="NCBI Taxonomy" id="53326"/>
    <lineage>
        <taxon>Eukaryota</taxon>
        <taxon>Metazoa</taxon>
        <taxon>Ecdysozoa</taxon>
        <taxon>Nematoda</taxon>
        <taxon>Chromadorea</taxon>
        <taxon>Rhabditida</taxon>
        <taxon>Rhabditina</taxon>
        <taxon>Rhabditomorpha</taxon>
        <taxon>Strongyloidea</taxon>
        <taxon>Ancylostomatidae</taxon>
        <taxon>Ancylostomatinae</taxon>
        <taxon>Ancylostoma</taxon>
    </lineage>
</organism>
<dbReference type="OrthoDB" id="5875792at2759"/>
<dbReference type="Proteomes" id="UP000024635">
    <property type="component" value="Unassembled WGS sequence"/>
</dbReference>
<reference evidence="2" key="1">
    <citation type="journal article" date="2015" name="Nat. Genet.">
        <title>The genome and transcriptome of the zoonotic hookworm Ancylostoma ceylanicum identify infection-specific gene families.</title>
        <authorList>
            <person name="Schwarz E.M."/>
            <person name="Hu Y."/>
            <person name="Antoshechkin I."/>
            <person name="Miller M.M."/>
            <person name="Sternberg P.W."/>
            <person name="Aroian R.V."/>
        </authorList>
    </citation>
    <scope>NUCLEOTIDE SEQUENCE</scope>
    <source>
        <strain evidence="2">HY135</strain>
    </source>
</reference>
<dbReference type="EMBL" id="JARK01001343">
    <property type="protein sequence ID" value="EYC28838.1"/>
    <property type="molecule type" value="Genomic_DNA"/>
</dbReference>
<sequence length="678" mass="75794">MGDGVRYCRQALLLDATIIESDCMKFQMHQILLWITAGYFATISQASDANFKRFCVNPPNFGKGVLSQDGTECELKFSVTTADMTSAYSFCETQHPFSLKSATNGGQQTTCKITTHYRCHGSDVLIGKKCFIPRKPVEFKDASNSCGRGYNLHRVHSIFEQKWISAFLTKHNMLWIANTRSQMSHLKFINFEGRTLHNREARLVSGASNVFAILTRKGATAGITAGTITSVSEHTPLPVLCSTDAEQLESYIPALVDRMGEAGLRSFSYKDSTDKNRGFLVFRNLHIFEMDGEFEAGPKFIHDSCKGFVNGYAASPLDFADVNSLKQLLKEENVNIVVMPGQKISNNHLRNLDNCAKDPSYRQMRAQFKITLPSNVMQVINEGHYWQDSFPDRTCADTPRVALGFTQKGLIDLPAIARHFAVCTYGQPPPSSATDVEKTCHRLANYDKEKNQCACKNPEDDITKTKLFPTTESERSLNPGVLCLDCDSDRTHDVFLVVDFSHQNYQNLLKPLVRTFMFTFAIYNARIRMIIYGSANEPQTTRADVKIGDELNNVVDQMFSHGRSIAGNGQSPRLDAGLRHAYSGAKDTPNKKKMVVVIITQPSKDPAAAMTESNQIKETHTPIHVFATPDGGKDSNIHKYGSEEAFIVNEPTNKSSRDIPRATTRLEKFFIRSTCLED</sequence>
<evidence type="ECO:0000313" key="1">
    <source>
        <dbReference type="EMBL" id="EYC28838.1"/>
    </source>
</evidence>
<proteinExistence type="predicted"/>
<dbReference type="InterPro" id="IPR036465">
    <property type="entry name" value="vWFA_dom_sf"/>
</dbReference>